<dbReference type="Proteomes" id="UP001335648">
    <property type="component" value="Unassembled WGS sequence"/>
</dbReference>
<evidence type="ECO:0000256" key="1">
    <source>
        <dbReference type="SAM" id="Coils"/>
    </source>
</evidence>
<accession>A0AAN8CWT7</accession>
<proteinExistence type="predicted"/>
<feature type="coiled-coil region" evidence="1">
    <location>
        <begin position="6"/>
        <end position="51"/>
    </location>
</feature>
<gene>
    <name evidence="2" type="ORF">CesoFtcFv8_001883</name>
</gene>
<evidence type="ECO:0000313" key="2">
    <source>
        <dbReference type="EMBL" id="KAK5911960.1"/>
    </source>
</evidence>
<sequence>MLKNIDDNAEMQSKELQREISELRNELRSAIDRVSSRTKALEDRVESLDTRITRTSLPLSNEQLKKRMNNY</sequence>
<keyword evidence="1" id="KW-0175">Coiled coil</keyword>
<dbReference type="AlphaFoldDB" id="A0AAN8CWT7"/>
<reference evidence="2 3" key="1">
    <citation type="journal article" date="2023" name="Mol. Biol. Evol.">
        <title>Genomics of Secondarily Temperate Adaptation in the Only Non-Antarctic Icefish.</title>
        <authorList>
            <person name="Rivera-Colon A.G."/>
            <person name="Rayamajhi N."/>
            <person name="Minhas B.F."/>
            <person name="Madrigal G."/>
            <person name="Bilyk K.T."/>
            <person name="Yoon V."/>
            <person name="Hune M."/>
            <person name="Gregory S."/>
            <person name="Cheng C.H.C."/>
            <person name="Catchen J.M."/>
        </authorList>
    </citation>
    <scope>NUCLEOTIDE SEQUENCE [LARGE SCALE GENOMIC DNA]</scope>
    <source>
        <strain evidence="2">JC2023a</strain>
    </source>
</reference>
<name>A0AAN8CWT7_9TELE</name>
<dbReference type="EMBL" id="JAULUE010002047">
    <property type="protein sequence ID" value="KAK5911960.1"/>
    <property type="molecule type" value="Genomic_DNA"/>
</dbReference>
<keyword evidence="3" id="KW-1185">Reference proteome</keyword>
<evidence type="ECO:0000313" key="3">
    <source>
        <dbReference type="Proteomes" id="UP001335648"/>
    </source>
</evidence>
<protein>
    <submittedName>
        <fullName evidence="2">Uncharacterized protein</fullName>
    </submittedName>
</protein>
<comment type="caution">
    <text evidence="2">The sequence shown here is derived from an EMBL/GenBank/DDBJ whole genome shotgun (WGS) entry which is preliminary data.</text>
</comment>
<organism evidence="2 3">
    <name type="scientific">Champsocephalus esox</name>
    <name type="common">pike icefish</name>
    <dbReference type="NCBI Taxonomy" id="159716"/>
    <lineage>
        <taxon>Eukaryota</taxon>
        <taxon>Metazoa</taxon>
        <taxon>Chordata</taxon>
        <taxon>Craniata</taxon>
        <taxon>Vertebrata</taxon>
        <taxon>Euteleostomi</taxon>
        <taxon>Actinopterygii</taxon>
        <taxon>Neopterygii</taxon>
        <taxon>Teleostei</taxon>
        <taxon>Neoteleostei</taxon>
        <taxon>Acanthomorphata</taxon>
        <taxon>Eupercaria</taxon>
        <taxon>Perciformes</taxon>
        <taxon>Notothenioidei</taxon>
        <taxon>Channichthyidae</taxon>
        <taxon>Champsocephalus</taxon>
    </lineage>
</organism>